<comment type="pathway">
    <text evidence="1 5">Glycan metabolism; L-arabinan degradation.</text>
</comment>
<comment type="similarity">
    <text evidence="2 5">Belongs to the glycosyl hydrolase 43 family.</text>
</comment>
<evidence type="ECO:0000256" key="7">
    <source>
        <dbReference type="PIRSR" id="PIRSR026534-3"/>
    </source>
</evidence>
<evidence type="ECO:0000256" key="6">
    <source>
        <dbReference type="PIRSR" id="PIRSR026534-1"/>
    </source>
</evidence>
<dbReference type="Pfam" id="PF04616">
    <property type="entry name" value="Glyco_hydro_43"/>
    <property type="match status" value="1"/>
</dbReference>
<dbReference type="PANTHER" id="PTHR43301:SF3">
    <property type="entry name" value="ARABINAN ENDO-1,5-ALPHA-L-ARABINOSIDASE A-RELATED"/>
    <property type="match status" value="1"/>
</dbReference>
<evidence type="ECO:0000256" key="5">
    <source>
        <dbReference type="PIRNR" id="PIRNR026534"/>
    </source>
</evidence>
<evidence type="ECO:0000313" key="8">
    <source>
        <dbReference type="EMBL" id="SEA80618.1"/>
    </source>
</evidence>
<name>A0A1H4E7A1_XYLRU</name>
<dbReference type="PANTHER" id="PTHR43301">
    <property type="entry name" value="ARABINAN ENDO-1,5-ALPHA-L-ARABINOSIDASE"/>
    <property type="match status" value="1"/>
</dbReference>
<feature type="active site" description="Proton acceptor" evidence="6">
    <location>
        <position position="58"/>
    </location>
</feature>
<dbReference type="PIRSF" id="PIRSF026534">
    <property type="entry name" value="Endo_alpha-L-arabinosidase"/>
    <property type="match status" value="1"/>
</dbReference>
<evidence type="ECO:0000256" key="3">
    <source>
        <dbReference type="ARBA" id="ARBA00022801"/>
    </source>
</evidence>
<evidence type="ECO:0000256" key="4">
    <source>
        <dbReference type="ARBA" id="ARBA00023295"/>
    </source>
</evidence>
<evidence type="ECO:0000256" key="2">
    <source>
        <dbReference type="ARBA" id="ARBA00009865"/>
    </source>
</evidence>
<sequence length="350" mass="38724">MLVMNKRSYMFSIVSIIVGFMPILGCSSSDDGGHTQDIKPIPVVQKYRNPIIATSLPDPSIVKSPDGVFYLFATEDIRNLPIYRSTDLLKWQYVGTAFTDASRPKWNPGGGIWAPDINYVDGKYMLYYSKSTWGGEWTCGLGVASATQPQGPYTDHGALFISEDIGIQNCIDPFYIEDGGKKYLFWGSFHGIYGVELSADGLTLKPGAKPVQIAGNQMEATYIHHRDGYYYLFGSNGSCCEGNNSTYQVIYGRSENLFGPYITKDGKRMLDGAFDVLLHGSNNVAGPGHNAEFVTDDAGQDWMIYHGYMRSDPDAGRQVLMDRVEWVNGWPLIAGSQSSVESSYPTFDSK</sequence>
<dbReference type="OrthoDB" id="9801455at2"/>
<dbReference type="GO" id="GO:0046558">
    <property type="term" value="F:arabinan endo-1,5-alpha-L-arabinosidase activity"/>
    <property type="evidence" value="ECO:0007669"/>
    <property type="project" value="InterPro"/>
</dbReference>
<dbReference type="Gene3D" id="2.115.10.20">
    <property type="entry name" value="Glycosyl hydrolase domain, family 43"/>
    <property type="match status" value="1"/>
</dbReference>
<evidence type="ECO:0000313" key="9">
    <source>
        <dbReference type="Proteomes" id="UP000182257"/>
    </source>
</evidence>
<keyword evidence="3 5" id="KW-0378">Hydrolase</keyword>
<dbReference type="InterPro" id="IPR023296">
    <property type="entry name" value="Glyco_hydro_beta-prop_sf"/>
</dbReference>
<protein>
    <submittedName>
        <fullName evidence="8">Arabinan endo-1,5-alpha-L-arabinosidase</fullName>
    </submittedName>
</protein>
<evidence type="ECO:0000256" key="1">
    <source>
        <dbReference type="ARBA" id="ARBA00004834"/>
    </source>
</evidence>
<dbReference type="GO" id="GO:0031222">
    <property type="term" value="P:arabinan catabolic process"/>
    <property type="evidence" value="ECO:0007669"/>
    <property type="project" value="UniProtKB-UniPathway"/>
</dbReference>
<dbReference type="AlphaFoldDB" id="A0A1H4E7A1"/>
<dbReference type="Proteomes" id="UP000182257">
    <property type="component" value="Unassembled WGS sequence"/>
</dbReference>
<dbReference type="InterPro" id="IPR050727">
    <property type="entry name" value="GH43_arabinanases"/>
</dbReference>
<gene>
    <name evidence="8" type="ORF">SAMN05216462_2600</name>
</gene>
<dbReference type="UniPathway" id="UPA00667"/>
<accession>A0A1H4E7A1</accession>
<feature type="site" description="Important for substrate recognition" evidence="7">
    <location>
        <position position="289"/>
    </location>
</feature>
<dbReference type="EMBL" id="FNRF01000005">
    <property type="protein sequence ID" value="SEA80618.1"/>
    <property type="molecule type" value="Genomic_DNA"/>
</dbReference>
<dbReference type="SUPFAM" id="SSF75005">
    <property type="entry name" value="Arabinanase/levansucrase/invertase"/>
    <property type="match status" value="1"/>
</dbReference>
<organism evidence="8 9">
    <name type="scientific">Xylanibacter ruminicola</name>
    <name type="common">Prevotella ruminicola</name>
    <dbReference type="NCBI Taxonomy" id="839"/>
    <lineage>
        <taxon>Bacteria</taxon>
        <taxon>Pseudomonadati</taxon>
        <taxon>Bacteroidota</taxon>
        <taxon>Bacteroidia</taxon>
        <taxon>Bacteroidales</taxon>
        <taxon>Prevotellaceae</taxon>
        <taxon>Xylanibacter</taxon>
    </lineage>
</organism>
<proteinExistence type="inferred from homology"/>
<dbReference type="CDD" id="cd18616">
    <property type="entry name" value="GH43_ABN-like"/>
    <property type="match status" value="1"/>
</dbReference>
<keyword evidence="4 5" id="KW-0326">Glycosidase</keyword>
<dbReference type="InterPro" id="IPR016840">
    <property type="entry name" value="Glyco_hydro_43_endo_a_Ara-ase"/>
</dbReference>
<feature type="site" description="Important for catalytic activity, responsible for pKa modulation of the active site Glu and correct orientation of both the proton donor and substrate" evidence="7">
    <location>
        <position position="172"/>
    </location>
</feature>
<dbReference type="InterPro" id="IPR006710">
    <property type="entry name" value="Glyco_hydro_43"/>
</dbReference>
<reference evidence="8 9" key="1">
    <citation type="submission" date="2016-10" db="EMBL/GenBank/DDBJ databases">
        <authorList>
            <person name="de Groot N.N."/>
        </authorList>
    </citation>
    <scope>NUCLEOTIDE SEQUENCE [LARGE SCALE GENOMIC DNA]</scope>
    <source>
        <strain evidence="8 9">D31d</strain>
    </source>
</reference>
<feature type="active site" description="Proton donor" evidence="6">
    <location>
        <position position="219"/>
    </location>
</feature>